<organism evidence="1 2">
    <name type="scientific">Schistosoma mattheei</name>
    <dbReference type="NCBI Taxonomy" id="31246"/>
    <lineage>
        <taxon>Eukaryota</taxon>
        <taxon>Metazoa</taxon>
        <taxon>Spiralia</taxon>
        <taxon>Lophotrochozoa</taxon>
        <taxon>Platyhelminthes</taxon>
        <taxon>Trematoda</taxon>
        <taxon>Digenea</taxon>
        <taxon>Strigeidida</taxon>
        <taxon>Schistosomatoidea</taxon>
        <taxon>Schistosomatidae</taxon>
        <taxon>Schistosoma</taxon>
    </lineage>
</organism>
<gene>
    <name evidence="1" type="ORF">SMTD_LOCUS21653</name>
</gene>
<name>A0A3P8H3K9_9TREM</name>
<keyword evidence="2" id="KW-1185">Reference proteome</keyword>
<sequence>MLVQLQMIKSIKRKSTFAQLLEPLGKTRLWLNGIQVRCLFYLPNL</sequence>
<evidence type="ECO:0000313" key="2">
    <source>
        <dbReference type="Proteomes" id="UP000269396"/>
    </source>
</evidence>
<proteinExistence type="predicted"/>
<dbReference type="EMBL" id="UZAL01048030">
    <property type="protein sequence ID" value="VDP85370.1"/>
    <property type="molecule type" value="Genomic_DNA"/>
</dbReference>
<reference evidence="1 2" key="1">
    <citation type="submission" date="2018-11" db="EMBL/GenBank/DDBJ databases">
        <authorList>
            <consortium name="Pathogen Informatics"/>
        </authorList>
    </citation>
    <scope>NUCLEOTIDE SEQUENCE [LARGE SCALE GENOMIC DNA]</scope>
    <source>
        <strain>Denwood</strain>
        <strain evidence="2">Zambia</strain>
    </source>
</reference>
<accession>A0A3P8H3K9</accession>
<protein>
    <submittedName>
        <fullName evidence="1">Uncharacterized protein</fullName>
    </submittedName>
</protein>
<dbReference type="AlphaFoldDB" id="A0A3P8H3K9"/>
<evidence type="ECO:0000313" key="1">
    <source>
        <dbReference type="EMBL" id="VDP85370.1"/>
    </source>
</evidence>
<dbReference type="Proteomes" id="UP000269396">
    <property type="component" value="Unassembled WGS sequence"/>
</dbReference>